<sequence length="492" mass="52579">MLICLVLFTTLLSVNTAEASGPKRIDGADRYDVAVNVSREGWTTSNTVIITSGAAYADALAASPLAYRLNAPILLTKANGLPANTKNRLQELRASNVIVIGGTTSVSERVISEIRSLGIQVRRISGNDRFEVASNIAKELPAKNMAIIANGRAAADSLSIAPYAARNGIPILLTESTTVPAVTSNSLKNRNVTSTYIMGGETSVSRAVYNKMPSPTRIGGSDRFQVATNVVKQLGINSKMTYITNGHAYADALAGSVLAAKQNAVILLTQPTQLPSTTLSLIKEKGIGEFVVLGGITSVGQNVVNTLSAPMLGKRIAIDAGHGDTDPGAVGNGLQEKDIVLDISKRLQSKVISAGSLPLMTRTTDVYIPLEERVLYAENRDADIFVSIHVNSFTDPGANGTETWYSDKYQSQESKELAEAIQDELVDELGLRDRGVKEGSFVVIRDSKMPSVLVEVAFLSNSEEAKLLANATFREKAAKAIYKGVENYFINN</sequence>
<feature type="chain" id="PRO_5041692737" evidence="1">
    <location>
        <begin position="20"/>
        <end position="492"/>
    </location>
</feature>
<proteinExistence type="predicted"/>
<dbReference type="InterPro" id="IPR051922">
    <property type="entry name" value="Bact_Sporulation_Assoc"/>
</dbReference>
<keyword evidence="1" id="KW-0732">Signal</keyword>
<feature type="domain" description="MurNAc-LAA" evidence="2">
    <location>
        <begin position="374"/>
        <end position="486"/>
    </location>
</feature>
<evidence type="ECO:0000313" key="3">
    <source>
        <dbReference type="EMBL" id="TYS60297.1"/>
    </source>
</evidence>
<dbReference type="GO" id="GO:0009253">
    <property type="term" value="P:peptidoglycan catabolic process"/>
    <property type="evidence" value="ECO:0007669"/>
    <property type="project" value="InterPro"/>
</dbReference>
<dbReference type="Pfam" id="PF01520">
    <property type="entry name" value="Amidase_3"/>
    <property type="match status" value="1"/>
</dbReference>
<protein>
    <submittedName>
        <fullName evidence="3">N-acetylmuramoyl-L-alanine amidase</fullName>
    </submittedName>
</protein>
<evidence type="ECO:0000313" key="4">
    <source>
        <dbReference type="Proteomes" id="UP000323393"/>
    </source>
</evidence>
<dbReference type="Pfam" id="PF04122">
    <property type="entry name" value="CW_binding_2"/>
    <property type="match status" value="3"/>
</dbReference>
<evidence type="ECO:0000256" key="1">
    <source>
        <dbReference type="SAM" id="SignalP"/>
    </source>
</evidence>
<accession>A0AA94WSE8</accession>
<dbReference type="AlphaFoldDB" id="A0AA94WSE8"/>
<dbReference type="SMART" id="SM00646">
    <property type="entry name" value="Ami_3"/>
    <property type="match status" value="1"/>
</dbReference>
<gene>
    <name evidence="3" type="ORF">FZC74_07300</name>
</gene>
<dbReference type="CDD" id="cd02696">
    <property type="entry name" value="MurNAc-LAA"/>
    <property type="match status" value="1"/>
</dbReference>
<reference evidence="3 4" key="1">
    <citation type="submission" date="2019-08" db="EMBL/GenBank/DDBJ databases">
        <title>Bacillus genomes from the desert of Cuatro Cienegas, Coahuila.</title>
        <authorList>
            <person name="Olmedo-Alvarez G."/>
        </authorList>
    </citation>
    <scope>NUCLEOTIDE SEQUENCE [LARGE SCALE GENOMIC DNA]</scope>
    <source>
        <strain evidence="3 4">CH88_3T</strain>
    </source>
</reference>
<dbReference type="PANTHER" id="PTHR30032">
    <property type="entry name" value="N-ACETYLMURAMOYL-L-ALANINE AMIDASE-RELATED"/>
    <property type="match status" value="1"/>
</dbReference>
<organism evidence="3 4">
    <name type="scientific">Sutcliffiella horikoshii</name>
    <dbReference type="NCBI Taxonomy" id="79883"/>
    <lineage>
        <taxon>Bacteria</taxon>
        <taxon>Bacillati</taxon>
        <taxon>Bacillota</taxon>
        <taxon>Bacilli</taxon>
        <taxon>Bacillales</taxon>
        <taxon>Bacillaceae</taxon>
        <taxon>Sutcliffiella</taxon>
    </lineage>
</organism>
<dbReference type="InterPro" id="IPR007253">
    <property type="entry name" value="Cell_wall-bd_2"/>
</dbReference>
<dbReference type="PANTHER" id="PTHR30032:SF1">
    <property type="entry name" value="N-ACETYLMURAMOYL-L-ALANINE AMIDASE LYTC"/>
    <property type="match status" value="1"/>
</dbReference>
<dbReference type="InterPro" id="IPR002508">
    <property type="entry name" value="MurNAc-LAA_cat"/>
</dbReference>
<dbReference type="Gene3D" id="3.40.630.40">
    <property type="entry name" value="Zn-dependent exopeptidases"/>
    <property type="match status" value="1"/>
</dbReference>
<evidence type="ECO:0000259" key="2">
    <source>
        <dbReference type="SMART" id="SM00646"/>
    </source>
</evidence>
<dbReference type="GO" id="GO:0008745">
    <property type="term" value="F:N-acetylmuramoyl-L-alanine amidase activity"/>
    <property type="evidence" value="ECO:0007669"/>
    <property type="project" value="InterPro"/>
</dbReference>
<dbReference type="Gene3D" id="3.40.50.12090">
    <property type="match status" value="2"/>
</dbReference>
<comment type="caution">
    <text evidence="3">The sequence shown here is derived from an EMBL/GenBank/DDBJ whole genome shotgun (WGS) entry which is preliminary data.</text>
</comment>
<dbReference type="SUPFAM" id="SSF53187">
    <property type="entry name" value="Zn-dependent exopeptidases"/>
    <property type="match status" value="1"/>
</dbReference>
<dbReference type="EMBL" id="VTEU01000002">
    <property type="protein sequence ID" value="TYS60297.1"/>
    <property type="molecule type" value="Genomic_DNA"/>
</dbReference>
<feature type="signal peptide" evidence="1">
    <location>
        <begin position="1"/>
        <end position="19"/>
    </location>
</feature>
<name>A0AA94WSE8_9BACI</name>
<dbReference type="Proteomes" id="UP000323393">
    <property type="component" value="Unassembled WGS sequence"/>
</dbReference>